<evidence type="ECO:0000256" key="9">
    <source>
        <dbReference type="HAMAP-Rule" id="MF_01924"/>
    </source>
</evidence>
<evidence type="ECO:0000256" key="4">
    <source>
        <dbReference type="ARBA" id="ARBA00022801"/>
    </source>
</evidence>
<comment type="cofactor">
    <cofactor evidence="9">
        <name>Zn(2+)</name>
        <dbReference type="ChEBI" id="CHEBI:29105"/>
    </cofactor>
    <text evidence="9">Binds 1 zinc ion per subunit.</text>
</comment>
<evidence type="ECO:0000313" key="12">
    <source>
        <dbReference type="EMBL" id="MCW7551733.1"/>
    </source>
</evidence>
<feature type="binding site" evidence="9">
    <location>
        <position position="132"/>
    </location>
    <ligand>
        <name>Zn(2+)</name>
        <dbReference type="ChEBI" id="CHEBI:29105"/>
        <note>catalytic</note>
    </ligand>
</feature>
<dbReference type="InterPro" id="IPR009045">
    <property type="entry name" value="Zn_M74/Hedgehog-like"/>
</dbReference>
<dbReference type="EC" id="3.4.13.22" evidence="9 10"/>
<evidence type="ECO:0000256" key="5">
    <source>
        <dbReference type="ARBA" id="ARBA00022833"/>
    </source>
</evidence>
<keyword evidence="7 9" id="KW-0482">Metalloprotease</keyword>
<feature type="binding site" evidence="9">
    <location>
        <position position="192"/>
    </location>
    <ligand>
        <name>Zn(2+)</name>
        <dbReference type="ChEBI" id="CHEBI:29105"/>
        <note>catalytic</note>
    </ligand>
</feature>
<dbReference type="GO" id="GO:0160237">
    <property type="term" value="F:D-Ala-D-Ala dipeptidase activity"/>
    <property type="evidence" value="ECO:0007669"/>
    <property type="project" value="UniProtKB-EC"/>
</dbReference>
<comment type="similarity">
    <text evidence="9 10">Belongs to the peptidase M15D family.</text>
</comment>
<dbReference type="InterPro" id="IPR000755">
    <property type="entry name" value="A_A_dipeptidase"/>
</dbReference>
<feature type="active site" description="Proton donor/acceptor" evidence="9">
    <location>
        <position position="189"/>
    </location>
</feature>
<dbReference type="NCBIfam" id="NF007557">
    <property type="entry name" value="PRK10178.1"/>
    <property type="match status" value="1"/>
</dbReference>
<evidence type="ECO:0000256" key="2">
    <source>
        <dbReference type="ARBA" id="ARBA00022670"/>
    </source>
</evidence>
<evidence type="ECO:0000313" key="13">
    <source>
        <dbReference type="Proteomes" id="UP001209854"/>
    </source>
</evidence>
<proteinExistence type="inferred from homology"/>
<accession>A0ABT3MQT0</accession>
<feature type="binding site" evidence="9">
    <location>
        <position position="125"/>
    </location>
    <ligand>
        <name>Zn(2+)</name>
        <dbReference type="ChEBI" id="CHEBI:29105"/>
        <note>catalytic</note>
    </ligand>
</feature>
<keyword evidence="4 9" id="KW-0378">Hydrolase</keyword>
<comment type="caution">
    <text evidence="12">The sequence shown here is derived from an EMBL/GenBank/DDBJ whole genome shotgun (WGS) entry which is preliminary data.</text>
</comment>
<dbReference type="PANTHER" id="PTHR43126">
    <property type="entry name" value="D-ALANYL-D-ALANINE DIPEPTIDASE"/>
    <property type="match status" value="1"/>
</dbReference>
<keyword evidence="8 10" id="KW-0961">Cell wall biogenesis/degradation</keyword>
<protein>
    <recommendedName>
        <fullName evidence="9 10">D-alanyl-D-alanine dipeptidase</fullName>
        <shortName evidence="9 10">D-Ala-D-Ala dipeptidase</shortName>
        <ecNumber evidence="9 10">3.4.13.22</ecNumber>
    </recommendedName>
</protein>
<dbReference type="HAMAP" id="MF_01924">
    <property type="entry name" value="A_A_dipeptidase"/>
    <property type="match status" value="1"/>
</dbReference>
<evidence type="ECO:0000256" key="7">
    <source>
        <dbReference type="ARBA" id="ARBA00023049"/>
    </source>
</evidence>
<evidence type="ECO:0000256" key="8">
    <source>
        <dbReference type="ARBA" id="ARBA00023316"/>
    </source>
</evidence>
<evidence type="ECO:0000256" key="3">
    <source>
        <dbReference type="ARBA" id="ARBA00022723"/>
    </source>
</evidence>
<organism evidence="12 13">
    <name type="scientific">Endozoicomonas gorgoniicola</name>
    <dbReference type="NCBI Taxonomy" id="1234144"/>
    <lineage>
        <taxon>Bacteria</taxon>
        <taxon>Pseudomonadati</taxon>
        <taxon>Pseudomonadota</taxon>
        <taxon>Gammaproteobacteria</taxon>
        <taxon>Oceanospirillales</taxon>
        <taxon>Endozoicomonadaceae</taxon>
        <taxon>Endozoicomonas</taxon>
    </lineage>
</organism>
<keyword evidence="6 9" id="KW-0224">Dipeptidase</keyword>
<dbReference type="EMBL" id="JAPFCC010000001">
    <property type="protein sequence ID" value="MCW7551733.1"/>
    <property type="molecule type" value="Genomic_DNA"/>
</dbReference>
<dbReference type="CDD" id="cd14840">
    <property type="entry name" value="D-Ala-D-Ala_dipeptidase_Aad"/>
    <property type="match status" value="1"/>
</dbReference>
<reference evidence="12 13" key="1">
    <citation type="submission" date="2022-10" db="EMBL/GenBank/DDBJ databases">
        <title>High-quality genome sequences of two octocoral-associated bacteria, Endozoicomonas euniceicola EF212 and Endozoicomonas gorgoniicola PS125.</title>
        <authorList>
            <person name="Chiou Y.-J."/>
            <person name="Chen Y.-H."/>
        </authorList>
    </citation>
    <scope>NUCLEOTIDE SEQUENCE [LARGE SCALE GENOMIC DNA]</scope>
    <source>
        <strain evidence="12 13">PS125</strain>
    </source>
</reference>
<keyword evidence="12" id="KW-0560">Oxidoreductase</keyword>
<dbReference type="GO" id="GO:0016491">
    <property type="term" value="F:oxidoreductase activity"/>
    <property type="evidence" value="ECO:0007669"/>
    <property type="project" value="UniProtKB-KW"/>
</dbReference>
<evidence type="ECO:0000256" key="1">
    <source>
        <dbReference type="ARBA" id="ARBA00001362"/>
    </source>
</evidence>
<dbReference type="PIRSF" id="PIRSF026671">
    <property type="entry name" value="AA_dipeptidase"/>
    <property type="match status" value="1"/>
</dbReference>
<keyword evidence="13" id="KW-1185">Reference proteome</keyword>
<sequence>MPIKGDSLNGSLTKNPPPMTIDKDTPIMKTQTLIAITPESHDVTLSIAYASGDNFTGRPLYKKPLCYLHPDAVAGLEKAIDILSPLGLKLKIWDAFRPQEAQQLLFDHTPDPMYVSHPQTGTCPHCRGIAIDLTLTDSFGQELEMGTDFDDFRSLAHHGNDQVSEKAQNNRLLLAGVMSIAGFNPIQSEWWHYQLPDANNYPLYTEAELQTGIM</sequence>
<gene>
    <name evidence="9 12" type="primary">ddpX</name>
    <name evidence="12" type="ORF">NX722_03570</name>
</gene>
<evidence type="ECO:0000256" key="6">
    <source>
        <dbReference type="ARBA" id="ARBA00022997"/>
    </source>
</evidence>
<keyword evidence="3 9" id="KW-0479">Metal-binding</keyword>
<evidence type="ECO:0000256" key="11">
    <source>
        <dbReference type="SAM" id="MobiDB-lite"/>
    </source>
</evidence>
<feature type="site" description="Transition state stabilizer" evidence="9">
    <location>
        <position position="97"/>
    </location>
</feature>
<name>A0ABT3MQT0_9GAMM</name>
<keyword evidence="2 9" id="KW-0645">Protease</keyword>
<dbReference type="PANTHER" id="PTHR43126:SF1">
    <property type="entry name" value="D-ALANYL-D-ALANINE DIPEPTIDASE"/>
    <property type="match status" value="1"/>
</dbReference>
<dbReference type="Gene3D" id="3.30.1380.10">
    <property type="match status" value="1"/>
</dbReference>
<evidence type="ECO:0000256" key="10">
    <source>
        <dbReference type="PIRNR" id="PIRNR026671"/>
    </source>
</evidence>
<dbReference type="Pfam" id="PF01427">
    <property type="entry name" value="Peptidase_M15"/>
    <property type="match status" value="1"/>
</dbReference>
<feature type="region of interest" description="Disordered" evidence="11">
    <location>
        <begin position="1"/>
        <end position="21"/>
    </location>
</feature>
<dbReference type="SUPFAM" id="SSF55166">
    <property type="entry name" value="Hedgehog/DD-peptidase"/>
    <property type="match status" value="1"/>
</dbReference>
<keyword evidence="5 9" id="KW-0862">Zinc</keyword>
<dbReference type="Proteomes" id="UP001209854">
    <property type="component" value="Unassembled WGS sequence"/>
</dbReference>
<comment type="catalytic activity">
    <reaction evidence="1 9 10">
        <text>D-alanyl-D-alanine + H2O = 2 D-alanine</text>
        <dbReference type="Rhea" id="RHEA:20661"/>
        <dbReference type="ChEBI" id="CHEBI:15377"/>
        <dbReference type="ChEBI" id="CHEBI:57416"/>
        <dbReference type="ChEBI" id="CHEBI:57822"/>
        <dbReference type="EC" id="3.4.13.22"/>
    </reaction>
</comment>
<comment type="function">
    <text evidence="9 10">Catalyzes hydrolysis of the D-alanyl-D-alanine dipeptide.</text>
</comment>
<dbReference type="RefSeq" id="WP_262566738.1">
    <property type="nucleotide sequence ID" value="NZ_JAPFCC010000001.1"/>
</dbReference>